<keyword evidence="5 6" id="KW-0175">Coiled coil</keyword>
<dbReference type="Pfam" id="PF25881">
    <property type="entry name" value="HH_YBHG"/>
    <property type="match status" value="1"/>
</dbReference>
<gene>
    <name evidence="9" type="ordered locus">Sgly_0142</name>
</gene>
<dbReference type="PANTHER" id="PTHR32347:SF29">
    <property type="entry name" value="UPF0194 MEMBRANE PROTEIN YBHG"/>
    <property type="match status" value="1"/>
</dbReference>
<evidence type="ECO:0000256" key="1">
    <source>
        <dbReference type="ARBA" id="ARBA00004418"/>
    </source>
</evidence>
<feature type="domain" description="YbhG-like alpha-helical hairpin" evidence="7">
    <location>
        <begin position="94"/>
        <end position="201"/>
    </location>
</feature>
<dbReference type="SUPFAM" id="SSF111369">
    <property type="entry name" value="HlyD-like secretion proteins"/>
    <property type="match status" value="2"/>
</dbReference>
<evidence type="ECO:0000256" key="2">
    <source>
        <dbReference type="ARBA" id="ARBA00010602"/>
    </source>
</evidence>
<evidence type="ECO:0000256" key="4">
    <source>
        <dbReference type="ARBA" id="ARBA00022764"/>
    </source>
</evidence>
<evidence type="ECO:0000259" key="8">
    <source>
        <dbReference type="Pfam" id="PF25954"/>
    </source>
</evidence>
<accession>F0SVN7</accession>
<dbReference type="HOGENOM" id="CLU_018816_6_3_9"/>
<proteinExistence type="inferred from homology"/>
<comment type="subcellular location">
    <subcellularLocation>
        <location evidence="1">Periplasm</location>
    </subcellularLocation>
</comment>
<sequence length="339" mass="36955">MAEHKKRKLVIAVLVAVLASGSFLVWRYWPPADQNTIMASGTIETMKVELNAKNQGTLQGFSLKEGDQVKAGQLVARISRNDLVAQKERDALNVEIARNKWNDLQSGATEQERKEAGAGVNIAQVTLDQAKKDLERAEELFSQGSLAQTEIEAVRNKYSIARNQLATAEAKLSLIEEGTRIDQIKAAENQVKLNQAVLKSSQAVLEDLNLYSPIDGIIQTKNRENGEFVSLGSNLATISDLTKCWINVYVPTTDLPYIKIGGKVTFSVSGTERVFEGTVAEIASKGEFTPKSIQTAEERANIVYKVKINADNKEGLLKPGMPADVVIEKNGTEPGIGAS</sequence>
<dbReference type="Gene3D" id="1.10.287.470">
    <property type="entry name" value="Helix hairpin bin"/>
    <property type="match status" value="1"/>
</dbReference>
<dbReference type="EMBL" id="CP002547">
    <property type="protein sequence ID" value="ADY54513.1"/>
    <property type="molecule type" value="Genomic_DNA"/>
</dbReference>
<dbReference type="InterPro" id="IPR059052">
    <property type="entry name" value="HH_YbhG-like"/>
</dbReference>
<dbReference type="eggNOG" id="COG0845">
    <property type="taxonomic scope" value="Bacteria"/>
</dbReference>
<feature type="domain" description="CusB-like beta-barrel" evidence="8">
    <location>
        <begin position="244"/>
        <end position="329"/>
    </location>
</feature>
<evidence type="ECO:0000256" key="6">
    <source>
        <dbReference type="SAM" id="Coils"/>
    </source>
</evidence>
<name>F0SVN7_SYNGF</name>
<keyword evidence="10" id="KW-1185">Reference proteome</keyword>
<dbReference type="InterPro" id="IPR050465">
    <property type="entry name" value="UPF0194_transport"/>
</dbReference>
<feature type="coiled-coil region" evidence="6">
    <location>
        <begin position="120"/>
        <end position="171"/>
    </location>
</feature>
<dbReference type="Gene3D" id="2.40.50.100">
    <property type="match status" value="2"/>
</dbReference>
<keyword evidence="4" id="KW-0574">Periplasm</keyword>
<reference evidence="10" key="2">
    <citation type="submission" date="2011-02" db="EMBL/GenBank/DDBJ databases">
        <title>The complete genome of Syntrophobotulus glycolicus DSM 8271.</title>
        <authorList>
            <person name="Lucas S."/>
            <person name="Copeland A."/>
            <person name="Lapidus A."/>
            <person name="Bruce D."/>
            <person name="Goodwin L."/>
            <person name="Pitluck S."/>
            <person name="Kyrpides N."/>
            <person name="Mavromatis K."/>
            <person name="Pagani I."/>
            <person name="Ivanova N."/>
            <person name="Mikhailova N."/>
            <person name="Chertkov O."/>
            <person name="Held B."/>
            <person name="Detter J.C."/>
            <person name="Tapia R."/>
            <person name="Han C."/>
            <person name="Land M."/>
            <person name="Hauser L."/>
            <person name="Markowitz V."/>
            <person name="Cheng J.-F."/>
            <person name="Hugenholtz P."/>
            <person name="Woyke T."/>
            <person name="Wu D."/>
            <person name="Spring S."/>
            <person name="Schroeder M."/>
            <person name="Brambilla E."/>
            <person name="Klenk H.-P."/>
            <person name="Eisen J.A."/>
        </authorList>
    </citation>
    <scope>NUCLEOTIDE SEQUENCE [LARGE SCALE GENOMIC DNA]</scope>
    <source>
        <strain evidence="10">DSM 8271 / FlGlyR</strain>
    </source>
</reference>
<evidence type="ECO:0000256" key="5">
    <source>
        <dbReference type="ARBA" id="ARBA00023054"/>
    </source>
</evidence>
<dbReference type="STRING" id="645991.Sgly_0142"/>
<keyword evidence="3" id="KW-0732">Signal</keyword>
<dbReference type="Proteomes" id="UP000007488">
    <property type="component" value="Chromosome"/>
</dbReference>
<organism evidence="9 10">
    <name type="scientific">Syntrophobotulus glycolicus (strain DSM 8271 / FlGlyR)</name>
    <dbReference type="NCBI Taxonomy" id="645991"/>
    <lineage>
        <taxon>Bacteria</taxon>
        <taxon>Bacillati</taxon>
        <taxon>Bacillota</taxon>
        <taxon>Clostridia</taxon>
        <taxon>Eubacteriales</taxon>
        <taxon>Desulfitobacteriaceae</taxon>
        <taxon>Syntrophobotulus</taxon>
    </lineage>
</organism>
<evidence type="ECO:0000256" key="3">
    <source>
        <dbReference type="ARBA" id="ARBA00022729"/>
    </source>
</evidence>
<dbReference type="OrthoDB" id="9778236at2"/>
<dbReference type="InterPro" id="IPR058792">
    <property type="entry name" value="Beta-barrel_RND_2"/>
</dbReference>
<reference evidence="9 10" key="1">
    <citation type="journal article" date="2011" name="Stand. Genomic Sci.">
        <title>Complete genome sequence of Syntrophobotulus glycolicus type strain (FlGlyR).</title>
        <authorList>
            <person name="Han C."/>
            <person name="Mwirichia R."/>
            <person name="Chertkov O."/>
            <person name="Held B."/>
            <person name="Lapidus A."/>
            <person name="Nolan M."/>
            <person name="Lucas S."/>
            <person name="Hammon N."/>
            <person name="Deshpande S."/>
            <person name="Cheng J.F."/>
            <person name="Tapia R."/>
            <person name="Goodwin L."/>
            <person name="Pitluck S."/>
            <person name="Huntemann M."/>
            <person name="Liolios K."/>
            <person name="Ivanova N."/>
            <person name="Pagani I."/>
            <person name="Mavromatis K."/>
            <person name="Ovchinikova G."/>
            <person name="Pati A."/>
            <person name="Chen A."/>
            <person name="Palaniappan K."/>
            <person name="Land M."/>
            <person name="Hauser L."/>
            <person name="Brambilla E.M."/>
            <person name="Rohde M."/>
            <person name="Spring S."/>
            <person name="Sikorski J."/>
            <person name="Goker M."/>
            <person name="Woyke T."/>
            <person name="Bristow J."/>
            <person name="Eisen J.A."/>
            <person name="Markowitz V."/>
            <person name="Hugenholtz P."/>
            <person name="Kyrpides N.C."/>
            <person name="Klenk H.P."/>
            <person name="Detter J.C."/>
        </authorList>
    </citation>
    <scope>NUCLEOTIDE SEQUENCE [LARGE SCALE GENOMIC DNA]</scope>
    <source>
        <strain evidence="10">DSM 8271 / FlGlyR</strain>
    </source>
</reference>
<dbReference type="PANTHER" id="PTHR32347">
    <property type="entry name" value="EFFLUX SYSTEM COMPONENT YKNX-RELATED"/>
    <property type="match status" value="1"/>
</dbReference>
<dbReference type="RefSeq" id="WP_013623384.1">
    <property type="nucleotide sequence ID" value="NC_015172.1"/>
</dbReference>
<evidence type="ECO:0000313" key="10">
    <source>
        <dbReference type="Proteomes" id="UP000007488"/>
    </source>
</evidence>
<protein>
    <submittedName>
        <fullName evidence="9">Secretion protein HlyD family protein</fullName>
    </submittedName>
</protein>
<dbReference type="Pfam" id="PF25954">
    <property type="entry name" value="Beta-barrel_RND_2"/>
    <property type="match status" value="1"/>
</dbReference>
<dbReference type="KEGG" id="sgy:Sgly_0142"/>
<comment type="similarity">
    <text evidence="2">Belongs to the UPF0194 family.</text>
</comment>
<evidence type="ECO:0000259" key="7">
    <source>
        <dbReference type="Pfam" id="PF25881"/>
    </source>
</evidence>
<evidence type="ECO:0000313" key="9">
    <source>
        <dbReference type="EMBL" id="ADY54513.1"/>
    </source>
</evidence>
<dbReference type="GO" id="GO:0042597">
    <property type="term" value="C:periplasmic space"/>
    <property type="evidence" value="ECO:0007669"/>
    <property type="project" value="UniProtKB-SubCell"/>
</dbReference>
<dbReference type="Gene3D" id="2.40.30.170">
    <property type="match status" value="1"/>
</dbReference>
<dbReference type="AlphaFoldDB" id="F0SVN7"/>